<dbReference type="InterPro" id="IPR036770">
    <property type="entry name" value="Ankyrin_rpt-contain_sf"/>
</dbReference>
<feature type="repeat" description="ANK" evidence="7">
    <location>
        <begin position="58"/>
        <end position="90"/>
    </location>
</feature>
<evidence type="ECO:0000256" key="3">
    <source>
        <dbReference type="ARBA" id="ARBA00022737"/>
    </source>
</evidence>
<feature type="transmembrane region" description="Helical" evidence="8">
    <location>
        <begin position="239"/>
        <end position="256"/>
    </location>
</feature>
<dbReference type="EMBL" id="CAUYUJ010015020">
    <property type="protein sequence ID" value="CAK0848911.1"/>
    <property type="molecule type" value="Genomic_DNA"/>
</dbReference>
<keyword evidence="2 8" id="KW-0812">Transmembrane</keyword>
<evidence type="ECO:0000256" key="6">
    <source>
        <dbReference type="ARBA" id="ARBA00023136"/>
    </source>
</evidence>
<dbReference type="SUPFAM" id="SSF48403">
    <property type="entry name" value="Ankyrin repeat"/>
    <property type="match status" value="1"/>
</dbReference>
<keyword evidence="8" id="KW-0808">Transferase</keyword>
<evidence type="ECO:0000256" key="7">
    <source>
        <dbReference type="PROSITE-ProRule" id="PRU00023"/>
    </source>
</evidence>
<keyword evidence="11" id="KW-1185">Reference proteome</keyword>
<comment type="catalytic activity">
    <reaction evidence="8">
        <text>L-cysteinyl-[protein] + hexadecanoyl-CoA = S-hexadecanoyl-L-cysteinyl-[protein] + CoA</text>
        <dbReference type="Rhea" id="RHEA:36683"/>
        <dbReference type="Rhea" id="RHEA-COMP:10131"/>
        <dbReference type="Rhea" id="RHEA-COMP:11032"/>
        <dbReference type="ChEBI" id="CHEBI:29950"/>
        <dbReference type="ChEBI" id="CHEBI:57287"/>
        <dbReference type="ChEBI" id="CHEBI:57379"/>
        <dbReference type="ChEBI" id="CHEBI:74151"/>
        <dbReference type="EC" id="2.3.1.225"/>
    </reaction>
</comment>
<dbReference type="Pfam" id="PF13637">
    <property type="entry name" value="Ank_4"/>
    <property type="match status" value="1"/>
</dbReference>
<keyword evidence="3" id="KW-0677">Repeat</keyword>
<comment type="similarity">
    <text evidence="8">Belongs to the DHHC palmitoyltransferase family.</text>
</comment>
<protein>
    <recommendedName>
        <fullName evidence="8">Palmitoyltransferase</fullName>
        <ecNumber evidence="8">2.3.1.225</ecNumber>
    </recommendedName>
</protein>
<proteinExistence type="inferred from homology"/>
<keyword evidence="5 7" id="KW-0040">ANK repeat</keyword>
<evidence type="ECO:0000256" key="5">
    <source>
        <dbReference type="ARBA" id="ARBA00023043"/>
    </source>
</evidence>
<name>A0ABN9TRY0_9DINO</name>
<organism evidence="10 11">
    <name type="scientific">Prorocentrum cordatum</name>
    <dbReference type="NCBI Taxonomy" id="2364126"/>
    <lineage>
        <taxon>Eukaryota</taxon>
        <taxon>Sar</taxon>
        <taxon>Alveolata</taxon>
        <taxon>Dinophyceae</taxon>
        <taxon>Prorocentrales</taxon>
        <taxon>Prorocentraceae</taxon>
        <taxon>Prorocentrum</taxon>
    </lineage>
</organism>
<evidence type="ECO:0000313" key="10">
    <source>
        <dbReference type="EMBL" id="CAK0848911.1"/>
    </source>
</evidence>
<dbReference type="PROSITE" id="PS50216">
    <property type="entry name" value="DHHC"/>
    <property type="match status" value="1"/>
</dbReference>
<keyword evidence="8" id="KW-0012">Acyltransferase</keyword>
<dbReference type="InterPro" id="IPR002110">
    <property type="entry name" value="Ankyrin_rpt"/>
</dbReference>
<evidence type="ECO:0000256" key="1">
    <source>
        <dbReference type="ARBA" id="ARBA00004141"/>
    </source>
</evidence>
<accession>A0ABN9TRY0</accession>
<dbReference type="Pfam" id="PF01529">
    <property type="entry name" value="DHHC"/>
    <property type="match status" value="1"/>
</dbReference>
<feature type="domain" description="Palmitoyltransferase DHHC" evidence="9">
    <location>
        <begin position="323"/>
        <end position="455"/>
    </location>
</feature>
<comment type="caution">
    <text evidence="10">The sequence shown here is derived from an EMBL/GenBank/DDBJ whole genome shotgun (WGS) entry which is preliminary data.</text>
</comment>
<evidence type="ECO:0000259" key="9">
    <source>
        <dbReference type="Pfam" id="PF01529"/>
    </source>
</evidence>
<dbReference type="SMART" id="SM00248">
    <property type="entry name" value="ANK"/>
    <property type="match status" value="4"/>
</dbReference>
<evidence type="ECO:0000256" key="2">
    <source>
        <dbReference type="ARBA" id="ARBA00022692"/>
    </source>
</evidence>
<gene>
    <name evidence="10" type="ORF">PCOR1329_LOCUS41742</name>
</gene>
<dbReference type="EC" id="2.3.1.225" evidence="8"/>
<evidence type="ECO:0000256" key="4">
    <source>
        <dbReference type="ARBA" id="ARBA00022989"/>
    </source>
</evidence>
<feature type="transmembrane region" description="Helical" evidence="8">
    <location>
        <begin position="268"/>
        <end position="288"/>
    </location>
</feature>
<dbReference type="Proteomes" id="UP001189429">
    <property type="component" value="Unassembled WGS sequence"/>
</dbReference>
<comment type="domain">
    <text evidence="8">The DHHC domain is required for palmitoyltransferase activity.</text>
</comment>
<keyword evidence="4 8" id="KW-1133">Transmembrane helix</keyword>
<evidence type="ECO:0000313" key="11">
    <source>
        <dbReference type="Proteomes" id="UP001189429"/>
    </source>
</evidence>
<dbReference type="PANTHER" id="PTHR24161">
    <property type="entry name" value="ANK_REP_REGION DOMAIN-CONTAINING PROTEIN-RELATED"/>
    <property type="match status" value="1"/>
</dbReference>
<dbReference type="PANTHER" id="PTHR24161:SF124">
    <property type="entry name" value="TRANSIENT RECEPTOR POTENTIAL CHANNEL PYREXIA"/>
    <property type="match status" value="1"/>
</dbReference>
<sequence>MFAGRRCFRNLRESQLSGIRRTKIEGCSLLHFAALSGAGHFASRWLAVGMPPDVCSASGQTPLMWGVTKGHVAVCRVLLDARADPGHQDKQGVTPFVLAAQHQQHGPFLLLTSRVLPEKLLGERDATGCQAAHWAAYLGNLDSLRLLAYFKANFSVVDDTGCTPLHRAIMNKQTAVFGFLLGNKADPALLDNKGKSCMDIAKQHNDQRTRRVLEKLLDSRRVSILEACKQFLFVRKYMLFWWLSVTLCVSQYFYVLRDYGLSKLSFSVLLYDICLPIMLVSFVCSSVLDPGTMPARLEQFSGVEDVMAAFNNHDIISAAANLERLCFSTWVIKGLRTKYSSSAGLCVDEFDHFCVWMNSPIGRGNHRVFFFHAYAQFLVLWCHFHLCFSWAVSLAGDVANQNVVSSMPYLSLARGYPLLAASSLVSWLALLFVGSLVVNQTLGILLNMTTNEFINLERYKHFWEAPGQTNAGECRVFTNPFDKGSFWLNWLDFWCVRRRRETGPQRATRSVPWTLWCVRSGLVLQTRWGQCKRDAVLSARALVLRPRKRASEHLP</sequence>
<feature type="transmembrane region" description="Helical" evidence="8">
    <location>
        <begin position="373"/>
        <end position="396"/>
    </location>
</feature>
<comment type="subcellular location">
    <subcellularLocation>
        <location evidence="1">Membrane</location>
        <topology evidence="1">Multi-pass membrane protein</topology>
    </subcellularLocation>
</comment>
<dbReference type="Gene3D" id="1.25.40.20">
    <property type="entry name" value="Ankyrin repeat-containing domain"/>
    <property type="match status" value="1"/>
</dbReference>
<feature type="transmembrane region" description="Helical" evidence="8">
    <location>
        <begin position="416"/>
        <end position="438"/>
    </location>
</feature>
<reference evidence="10" key="1">
    <citation type="submission" date="2023-10" db="EMBL/GenBank/DDBJ databases">
        <authorList>
            <person name="Chen Y."/>
            <person name="Shah S."/>
            <person name="Dougan E. K."/>
            <person name="Thang M."/>
            <person name="Chan C."/>
        </authorList>
    </citation>
    <scope>NUCLEOTIDE SEQUENCE [LARGE SCALE GENOMIC DNA]</scope>
</reference>
<evidence type="ECO:0000256" key="8">
    <source>
        <dbReference type="RuleBase" id="RU079119"/>
    </source>
</evidence>
<dbReference type="PROSITE" id="PS50297">
    <property type="entry name" value="ANK_REP_REGION"/>
    <property type="match status" value="1"/>
</dbReference>
<dbReference type="Pfam" id="PF12796">
    <property type="entry name" value="Ank_2"/>
    <property type="match status" value="1"/>
</dbReference>
<keyword evidence="6 8" id="KW-0472">Membrane</keyword>
<dbReference type="InterPro" id="IPR001594">
    <property type="entry name" value="Palmitoyltrfase_DHHC"/>
</dbReference>
<feature type="repeat" description="ANK" evidence="7">
    <location>
        <begin position="160"/>
        <end position="192"/>
    </location>
</feature>
<dbReference type="PROSITE" id="PS50088">
    <property type="entry name" value="ANK_REPEAT"/>
    <property type="match status" value="2"/>
</dbReference>